<organism evidence="2 3">
    <name type="scientific">Veronia nyctiphanis</name>
    <dbReference type="NCBI Taxonomy" id="1278244"/>
    <lineage>
        <taxon>Bacteria</taxon>
        <taxon>Pseudomonadati</taxon>
        <taxon>Pseudomonadota</taxon>
        <taxon>Gammaproteobacteria</taxon>
        <taxon>Vibrionales</taxon>
        <taxon>Vibrionaceae</taxon>
        <taxon>Veronia</taxon>
    </lineage>
</organism>
<reference evidence="2 3" key="1">
    <citation type="submission" date="2017-10" db="EMBL/GenBank/DDBJ databases">
        <title>Nyctiphanis sp. nov., isolated from the stomach of the euphausiid Nyctiphanes simplex (Hansen, 1911) in the Gulf of California.</title>
        <authorList>
            <person name="Gomez-Gil B."/>
            <person name="Aguilar-Mendez M."/>
            <person name="Lopez-Cortes A."/>
            <person name="Gomez-Gutierrez J."/>
            <person name="Roque A."/>
            <person name="Lang E."/>
            <person name="Gonzalez-Castillo A."/>
        </authorList>
    </citation>
    <scope>NUCLEOTIDE SEQUENCE [LARGE SCALE GENOMIC DNA]</scope>
    <source>
        <strain evidence="2 3">CAIM 600</strain>
    </source>
</reference>
<keyword evidence="1" id="KW-1133">Transmembrane helix</keyword>
<comment type="caution">
    <text evidence="2">The sequence shown here is derived from an EMBL/GenBank/DDBJ whole genome shotgun (WGS) entry which is preliminary data.</text>
</comment>
<feature type="transmembrane region" description="Helical" evidence="1">
    <location>
        <begin position="18"/>
        <end position="38"/>
    </location>
</feature>
<dbReference type="OrthoDB" id="6775258at2"/>
<evidence type="ECO:0000313" key="2">
    <source>
        <dbReference type="EMBL" id="RXJ74687.1"/>
    </source>
</evidence>
<dbReference type="EMBL" id="PEIB01000001">
    <property type="protein sequence ID" value="RXJ74687.1"/>
    <property type="molecule type" value="Genomic_DNA"/>
</dbReference>
<dbReference type="AlphaFoldDB" id="A0A4Q0YTV3"/>
<evidence type="ECO:0000313" key="3">
    <source>
        <dbReference type="Proteomes" id="UP000290287"/>
    </source>
</evidence>
<keyword evidence="1" id="KW-0472">Membrane</keyword>
<keyword evidence="1" id="KW-0812">Transmembrane</keyword>
<keyword evidence="3" id="KW-1185">Reference proteome</keyword>
<protein>
    <submittedName>
        <fullName evidence="2">Uncharacterized protein</fullName>
    </submittedName>
</protein>
<dbReference type="Proteomes" id="UP000290287">
    <property type="component" value="Unassembled WGS sequence"/>
</dbReference>
<sequence length="386" mass="45687">MKSNYSKYKIFKKKFHGLIYKGIALDYALGSYLAQYVWSNKKVRFILGLLFEGYKLDYSYISKKKNEYDVFTYYIERDDYRKLIEGYIEKSDTEYELVKIESEKKWKNLFLSLTYIYESWVLSRGRKFGVIDLLFVAFSLRVIDKIGNLNFKGYMSFNSAFKYESFLSLYFNARDVETFSIQHGAYFNFKNDTPIDVINYENLCSSNLLCWGQYTVDQIKNLVPKYTNIVNYGYPLVHSANNYKPQKENKAIYILVPRSIYKEEILNLFKILKDTGEEFVIRPHPSVKKEIGNYITTNKLEWIIDDKETMHSLLRKYKFKACISFNSTALFECILFNQNAIQYVSDNDEFILDNLCKFNNIITFKNAIETSVKQTVDVSYFFKSVL</sequence>
<dbReference type="RefSeq" id="WP_129120580.1">
    <property type="nucleotide sequence ID" value="NZ_PEIB01000001.1"/>
</dbReference>
<gene>
    <name evidence="2" type="ORF">CS022_00070</name>
</gene>
<accession>A0A4Q0YTV3</accession>
<proteinExistence type="predicted"/>
<name>A0A4Q0YTV3_9GAMM</name>
<evidence type="ECO:0000256" key="1">
    <source>
        <dbReference type="SAM" id="Phobius"/>
    </source>
</evidence>